<sequence>MGPFLAVFLILLGFLGAALGDNNQTHVPPNVPPKAEDKPDEKPVVTPELRFNLAAGLYDHLPPTWGYWKGWESGWIPKPCREAAEQRQLNPWEMEVYSVKFTDCDEPWTICRHFSDSSSIVSMTFGKIPLGMREYVSTIVTLPSLGPGAAGVTYSETDIPVIGIRYGFFQEELLAHEISHILDFHALKQYTNGSDFSTGSWWKGNYSLDGAAVSTYALTKWQENFAEAGGAALYDLVVPGGLADITTDAKSVSHVVSTYKNVLGDIIKPRSKPKCTKRWANHGVVPVDDKKAKGIEQIENPSKKEIKCVLPH</sequence>
<evidence type="ECO:0000256" key="1">
    <source>
        <dbReference type="SAM" id="SignalP"/>
    </source>
</evidence>
<feature type="signal peptide" evidence="1">
    <location>
        <begin position="1"/>
        <end position="20"/>
    </location>
</feature>
<reference evidence="2 3" key="1">
    <citation type="submission" date="2023-01" db="EMBL/GenBank/DDBJ databases">
        <title>Analysis of 21 Apiospora genomes using comparative genomics revels a genus with tremendous synthesis potential of carbohydrate active enzymes and secondary metabolites.</title>
        <authorList>
            <person name="Sorensen T."/>
        </authorList>
    </citation>
    <scope>NUCLEOTIDE SEQUENCE [LARGE SCALE GENOMIC DNA]</scope>
    <source>
        <strain evidence="2 3">CBS 114990</strain>
    </source>
</reference>
<keyword evidence="3" id="KW-1185">Reference proteome</keyword>
<gene>
    <name evidence="2" type="ORF">PG997_006379</name>
</gene>
<dbReference type="InterPro" id="IPR024079">
    <property type="entry name" value="MetalloPept_cat_dom_sf"/>
</dbReference>
<name>A0ABR1WNM1_9PEZI</name>
<comment type="caution">
    <text evidence="2">The sequence shown here is derived from an EMBL/GenBank/DDBJ whole genome shotgun (WGS) entry which is preliminary data.</text>
</comment>
<dbReference type="EMBL" id="JAQQWN010000005">
    <property type="protein sequence ID" value="KAK8085108.1"/>
    <property type="molecule type" value="Genomic_DNA"/>
</dbReference>
<accession>A0ABR1WNM1</accession>
<evidence type="ECO:0000313" key="3">
    <source>
        <dbReference type="Proteomes" id="UP001433268"/>
    </source>
</evidence>
<feature type="chain" id="PRO_5046972109" description="Conidiation-specific protein 13" evidence="1">
    <location>
        <begin position="21"/>
        <end position="312"/>
    </location>
</feature>
<keyword evidence="1" id="KW-0732">Signal</keyword>
<dbReference type="Gene3D" id="3.40.390.10">
    <property type="entry name" value="Collagenase (Catalytic Domain)"/>
    <property type="match status" value="1"/>
</dbReference>
<dbReference type="GeneID" id="92043754"/>
<organism evidence="2 3">
    <name type="scientific">Apiospora hydei</name>
    <dbReference type="NCBI Taxonomy" id="1337664"/>
    <lineage>
        <taxon>Eukaryota</taxon>
        <taxon>Fungi</taxon>
        <taxon>Dikarya</taxon>
        <taxon>Ascomycota</taxon>
        <taxon>Pezizomycotina</taxon>
        <taxon>Sordariomycetes</taxon>
        <taxon>Xylariomycetidae</taxon>
        <taxon>Amphisphaeriales</taxon>
        <taxon>Apiosporaceae</taxon>
        <taxon>Apiospora</taxon>
    </lineage>
</organism>
<evidence type="ECO:0000313" key="2">
    <source>
        <dbReference type="EMBL" id="KAK8085108.1"/>
    </source>
</evidence>
<protein>
    <recommendedName>
        <fullName evidence="4">Conidiation-specific protein 13</fullName>
    </recommendedName>
</protein>
<dbReference type="Proteomes" id="UP001433268">
    <property type="component" value="Unassembled WGS sequence"/>
</dbReference>
<proteinExistence type="predicted"/>
<evidence type="ECO:0008006" key="4">
    <source>
        <dbReference type="Google" id="ProtNLM"/>
    </source>
</evidence>
<dbReference type="RefSeq" id="XP_066669617.1">
    <property type="nucleotide sequence ID" value="XM_066810694.1"/>
</dbReference>